<dbReference type="InterPro" id="IPR011990">
    <property type="entry name" value="TPR-like_helical_dom_sf"/>
</dbReference>
<dbReference type="Pfam" id="PF13176">
    <property type="entry name" value="TPR_7"/>
    <property type="match status" value="1"/>
</dbReference>
<evidence type="ECO:0000256" key="1">
    <source>
        <dbReference type="ARBA" id="ARBA00022737"/>
    </source>
</evidence>
<dbReference type="SMART" id="SM00028">
    <property type="entry name" value="TPR"/>
    <property type="match status" value="8"/>
</dbReference>
<evidence type="ECO:0008006" key="6">
    <source>
        <dbReference type="Google" id="ProtNLM"/>
    </source>
</evidence>
<dbReference type="PROSITE" id="PS50005">
    <property type="entry name" value="TPR"/>
    <property type="match status" value="3"/>
</dbReference>
<dbReference type="Pfam" id="PF13374">
    <property type="entry name" value="TPR_10"/>
    <property type="match status" value="1"/>
</dbReference>
<evidence type="ECO:0000256" key="2">
    <source>
        <dbReference type="ARBA" id="ARBA00022803"/>
    </source>
</evidence>
<feature type="repeat" description="TPR" evidence="3">
    <location>
        <begin position="399"/>
        <end position="432"/>
    </location>
</feature>
<keyword evidence="5" id="KW-1185">Reference proteome</keyword>
<evidence type="ECO:0000313" key="5">
    <source>
        <dbReference type="Proteomes" id="UP001054902"/>
    </source>
</evidence>
<accession>A0AAD3CKW5</accession>
<gene>
    <name evidence="4" type="ORF">CTEN210_03235</name>
</gene>
<dbReference type="EMBL" id="BLLK01000022">
    <property type="protein sequence ID" value="GFH46761.1"/>
    <property type="molecule type" value="Genomic_DNA"/>
</dbReference>
<dbReference type="PANTHER" id="PTHR45641">
    <property type="entry name" value="TETRATRICOPEPTIDE REPEAT PROTEIN (AFU_ORTHOLOGUE AFUA_6G03870)"/>
    <property type="match status" value="1"/>
</dbReference>
<comment type="caution">
    <text evidence="4">The sequence shown here is derived from an EMBL/GenBank/DDBJ whole genome shotgun (WGS) entry which is preliminary data.</text>
</comment>
<keyword evidence="2 3" id="KW-0802">TPR repeat</keyword>
<feature type="repeat" description="TPR" evidence="3">
    <location>
        <begin position="447"/>
        <end position="480"/>
    </location>
</feature>
<dbReference type="Proteomes" id="UP001054902">
    <property type="component" value="Unassembled WGS sequence"/>
</dbReference>
<evidence type="ECO:0000313" key="4">
    <source>
        <dbReference type="EMBL" id="GFH46761.1"/>
    </source>
</evidence>
<sequence>MGYFHFTKGDYANALLHYENAKEELSVTLKYFLSDNTTSLDIPQDVISYCFLCTSATLNCLAISNTYLLRKQGEDFPDDLLVLLQEALYIQEIVEGSSPRMTGTLFNNLGRIQYAMGDYFGALTSYQSSLAQRQMIDDIQVDTAATIFNLAETHMVCGNLETSIDAFKSYILFAESLPSEVCFIDEAKIMLADMYSQTHELGLAKEIYFSLLNSTIEKYGHIHEKVSSVYNELAYLSKEEGHHRDAIYYFEKTVEIERELVHQSDCKTRLITCLSNVGIMYQNIGDNDRALVCFQEAVHLITSFQNSRQFTAILTRAALLFEMKEEFSKAELYLREVLRSQNAAIDSESEEEKLDRSSTLNLLGIIQCKQKVYEKALASFQASYEIRKESTGSTLAQLSNACFNIGECYKFIGNQELALKYFKESLNYERSMRGSETSCTEINQNIISTMTQIASIYEAVDDYDKALSHYQEVLALISGSGDNANNQRLFIMHRCKCCHEHILRRTIFATGLVDGRNTCAPAA</sequence>
<protein>
    <recommendedName>
        <fullName evidence="6">MalT-like TPR region domain-containing protein</fullName>
    </recommendedName>
</protein>
<proteinExistence type="predicted"/>
<name>A0AAD3CKW5_9STRA</name>
<keyword evidence="1" id="KW-0677">Repeat</keyword>
<reference evidence="4 5" key="1">
    <citation type="journal article" date="2021" name="Sci. Rep.">
        <title>The genome of the diatom Chaetoceros tenuissimus carries an ancient integrated fragment of an extant virus.</title>
        <authorList>
            <person name="Hongo Y."/>
            <person name="Kimura K."/>
            <person name="Takaki Y."/>
            <person name="Yoshida Y."/>
            <person name="Baba S."/>
            <person name="Kobayashi G."/>
            <person name="Nagasaki K."/>
            <person name="Hano T."/>
            <person name="Tomaru Y."/>
        </authorList>
    </citation>
    <scope>NUCLEOTIDE SEQUENCE [LARGE SCALE GENOMIC DNA]</scope>
    <source>
        <strain evidence="4 5">NIES-3715</strain>
    </source>
</reference>
<dbReference type="Pfam" id="PF13424">
    <property type="entry name" value="TPR_12"/>
    <property type="match status" value="1"/>
</dbReference>
<dbReference type="PANTHER" id="PTHR45641:SF19">
    <property type="entry name" value="NEPHROCYSTIN-3"/>
    <property type="match status" value="1"/>
</dbReference>
<evidence type="ECO:0000256" key="3">
    <source>
        <dbReference type="PROSITE-ProRule" id="PRU00339"/>
    </source>
</evidence>
<dbReference type="SUPFAM" id="SSF48452">
    <property type="entry name" value="TPR-like"/>
    <property type="match status" value="2"/>
</dbReference>
<dbReference type="InterPro" id="IPR019734">
    <property type="entry name" value="TPR_rpt"/>
</dbReference>
<dbReference type="Gene3D" id="1.25.40.10">
    <property type="entry name" value="Tetratricopeptide repeat domain"/>
    <property type="match status" value="4"/>
</dbReference>
<dbReference type="AlphaFoldDB" id="A0AAD3CKW5"/>
<feature type="repeat" description="TPR" evidence="3">
    <location>
        <begin position="227"/>
        <end position="260"/>
    </location>
</feature>
<organism evidence="4 5">
    <name type="scientific">Chaetoceros tenuissimus</name>
    <dbReference type="NCBI Taxonomy" id="426638"/>
    <lineage>
        <taxon>Eukaryota</taxon>
        <taxon>Sar</taxon>
        <taxon>Stramenopiles</taxon>
        <taxon>Ochrophyta</taxon>
        <taxon>Bacillariophyta</taxon>
        <taxon>Coscinodiscophyceae</taxon>
        <taxon>Chaetocerotophycidae</taxon>
        <taxon>Chaetocerotales</taxon>
        <taxon>Chaetocerotaceae</taxon>
        <taxon>Chaetoceros</taxon>
    </lineage>
</organism>